<dbReference type="EMBL" id="FMYM01000005">
    <property type="protein sequence ID" value="SDC07084.1"/>
    <property type="molecule type" value="Genomic_DNA"/>
</dbReference>
<organism evidence="2 3">
    <name type="scientific">Shouchella lonarensis</name>
    <dbReference type="NCBI Taxonomy" id="1464122"/>
    <lineage>
        <taxon>Bacteria</taxon>
        <taxon>Bacillati</taxon>
        <taxon>Bacillota</taxon>
        <taxon>Bacilli</taxon>
        <taxon>Bacillales</taxon>
        <taxon>Bacillaceae</taxon>
        <taxon>Shouchella</taxon>
    </lineage>
</organism>
<dbReference type="Gene3D" id="1.10.260.40">
    <property type="entry name" value="lambda repressor-like DNA-binding domains"/>
    <property type="match status" value="1"/>
</dbReference>
<dbReference type="SMART" id="SM00530">
    <property type="entry name" value="HTH_XRE"/>
    <property type="match status" value="1"/>
</dbReference>
<proteinExistence type="predicted"/>
<name>A0A1G6IKU4_9BACI</name>
<dbReference type="GO" id="GO:0003677">
    <property type="term" value="F:DNA binding"/>
    <property type="evidence" value="ECO:0007669"/>
    <property type="project" value="InterPro"/>
</dbReference>
<evidence type="ECO:0000313" key="2">
    <source>
        <dbReference type="EMBL" id="SDC07084.1"/>
    </source>
</evidence>
<dbReference type="InterPro" id="IPR001387">
    <property type="entry name" value="Cro/C1-type_HTH"/>
</dbReference>
<evidence type="ECO:0000313" key="3">
    <source>
        <dbReference type="Proteomes" id="UP000242662"/>
    </source>
</evidence>
<dbReference type="Pfam" id="PF01381">
    <property type="entry name" value="HTH_3"/>
    <property type="match status" value="1"/>
</dbReference>
<dbReference type="PROSITE" id="PS50943">
    <property type="entry name" value="HTH_CROC1"/>
    <property type="match status" value="1"/>
</dbReference>
<dbReference type="STRING" id="1464122.SAMN05421737_10597"/>
<dbReference type="AlphaFoldDB" id="A0A1G6IKU4"/>
<dbReference type="CDD" id="cd00093">
    <property type="entry name" value="HTH_XRE"/>
    <property type="match status" value="1"/>
</dbReference>
<dbReference type="RefSeq" id="WP_090775457.1">
    <property type="nucleotide sequence ID" value="NZ_FMYM01000005.1"/>
</dbReference>
<accession>A0A1G6IKU4</accession>
<evidence type="ECO:0000259" key="1">
    <source>
        <dbReference type="PROSITE" id="PS50943"/>
    </source>
</evidence>
<dbReference type="SUPFAM" id="SSF47413">
    <property type="entry name" value="lambda repressor-like DNA-binding domains"/>
    <property type="match status" value="1"/>
</dbReference>
<dbReference type="InterPro" id="IPR010982">
    <property type="entry name" value="Lambda_DNA-bd_dom_sf"/>
</dbReference>
<protein>
    <submittedName>
        <fullName evidence="2">Helix-turn-helix</fullName>
    </submittedName>
</protein>
<dbReference type="Proteomes" id="UP000242662">
    <property type="component" value="Unassembled WGS sequence"/>
</dbReference>
<gene>
    <name evidence="2" type="ORF">SAMN05421737_10597</name>
</gene>
<reference evidence="3" key="1">
    <citation type="submission" date="2016-09" db="EMBL/GenBank/DDBJ databases">
        <authorList>
            <person name="Varghese N."/>
            <person name="Submissions S."/>
        </authorList>
    </citation>
    <scope>NUCLEOTIDE SEQUENCE [LARGE SCALE GENOMIC DNA]</scope>
    <source>
        <strain evidence="3">25nlg</strain>
    </source>
</reference>
<sequence length="144" mass="16566">MQNMSYGSFIATHRKKSGYKTITSLSTASGIHKGTLSNIEKEKRKPSLEAVKTLSTLLTTTTYKELMAVCGYWDMTEEYKETSKRNAERFRIEFDQLTDEEILKMPFAHQGKALSEEQKKIFIKELRKAFEKAVSEKPNLDDSQ</sequence>
<keyword evidence="3" id="KW-1185">Reference proteome</keyword>
<feature type="domain" description="HTH cro/C1-type" evidence="1">
    <location>
        <begin position="21"/>
        <end position="66"/>
    </location>
</feature>